<dbReference type="OrthoDB" id="5288829at2"/>
<dbReference type="InterPro" id="IPR023166">
    <property type="entry name" value="BaiN-like_dom_sf"/>
</dbReference>
<dbReference type="SUPFAM" id="SSF51905">
    <property type="entry name" value="FAD/NAD(P)-binding domain"/>
    <property type="match status" value="1"/>
</dbReference>
<evidence type="ECO:0000259" key="5">
    <source>
        <dbReference type="Pfam" id="PF22780"/>
    </source>
</evidence>
<dbReference type="Gene3D" id="2.40.30.10">
    <property type="entry name" value="Translation factors"/>
    <property type="match status" value="1"/>
</dbReference>
<keyword evidence="2" id="KW-0285">Flavoprotein</keyword>
<dbReference type="NCBIfam" id="TIGR00275">
    <property type="entry name" value="aminoacetone oxidase family FAD-binding enzyme"/>
    <property type="match status" value="1"/>
</dbReference>
<dbReference type="PRINTS" id="PR00368">
    <property type="entry name" value="FADPNR"/>
</dbReference>
<evidence type="ECO:0000259" key="4">
    <source>
        <dbReference type="Pfam" id="PF03486"/>
    </source>
</evidence>
<dbReference type="InterPro" id="IPR022460">
    <property type="entry name" value="Flavoprotein_PP4765"/>
</dbReference>
<name>A0A290XF89_9GAMM</name>
<proteinExistence type="predicted"/>
<dbReference type="Gene3D" id="3.50.50.60">
    <property type="entry name" value="FAD/NAD(P)-binding domain"/>
    <property type="match status" value="1"/>
</dbReference>
<dbReference type="EMBL" id="CP023406">
    <property type="protein sequence ID" value="ATD67805.1"/>
    <property type="molecule type" value="Genomic_DNA"/>
</dbReference>
<evidence type="ECO:0000256" key="1">
    <source>
        <dbReference type="ARBA" id="ARBA00001974"/>
    </source>
</evidence>
<dbReference type="AlphaFoldDB" id="A0A290XF89"/>
<dbReference type="Proteomes" id="UP000218968">
    <property type="component" value="Chromosome"/>
</dbReference>
<accession>A0A290XF89</accession>
<evidence type="ECO:0000256" key="3">
    <source>
        <dbReference type="ARBA" id="ARBA00022827"/>
    </source>
</evidence>
<gene>
    <name evidence="6" type="ORF">CNR27_10515</name>
</gene>
<keyword evidence="7" id="KW-1185">Reference proteome</keyword>
<dbReference type="InterPro" id="IPR004792">
    <property type="entry name" value="BaiN-like"/>
</dbReference>
<dbReference type="InterPro" id="IPR057661">
    <property type="entry name" value="RsdA/BaiN/AoA(So)_Rossmann"/>
</dbReference>
<dbReference type="Gene3D" id="1.10.8.260">
    <property type="entry name" value="HI0933 insert domain-like"/>
    <property type="match status" value="1"/>
</dbReference>
<dbReference type="NCBIfam" id="TIGR03862">
    <property type="entry name" value="flavo_PP4765"/>
    <property type="match status" value="1"/>
</dbReference>
<evidence type="ECO:0000313" key="6">
    <source>
        <dbReference type="EMBL" id="ATD67805.1"/>
    </source>
</evidence>
<reference evidence="7" key="1">
    <citation type="submission" date="2017-09" db="EMBL/GenBank/DDBJ databases">
        <title>Luteimonas liuhanmingii sp.nov., isolated from the intestinal contents of Tibetan Plateau Pika in Yushu, Qinghai Province, China.</title>
        <authorList>
            <person name="Gui Z."/>
        </authorList>
    </citation>
    <scope>NUCLEOTIDE SEQUENCE [LARGE SCALE GENOMIC DNA]</scope>
    <source>
        <strain evidence="7">100111</strain>
    </source>
</reference>
<evidence type="ECO:0000256" key="2">
    <source>
        <dbReference type="ARBA" id="ARBA00022630"/>
    </source>
</evidence>
<keyword evidence="3" id="KW-0274">FAD</keyword>
<dbReference type="SUPFAM" id="SSF160996">
    <property type="entry name" value="HI0933 insert domain-like"/>
    <property type="match status" value="1"/>
</dbReference>
<dbReference type="PANTHER" id="PTHR42887">
    <property type="entry name" value="OS12G0638800 PROTEIN"/>
    <property type="match status" value="1"/>
</dbReference>
<feature type="domain" description="RsdA/BaiN/AoA(So)-like Rossmann fold-like" evidence="4">
    <location>
        <begin position="55"/>
        <end position="449"/>
    </location>
</feature>
<dbReference type="Pfam" id="PF22780">
    <property type="entry name" value="HI0933_like_1st"/>
    <property type="match status" value="1"/>
</dbReference>
<evidence type="ECO:0000313" key="7">
    <source>
        <dbReference type="Proteomes" id="UP000218968"/>
    </source>
</evidence>
<protein>
    <submittedName>
        <fullName evidence="6">Aminoacetone oxidase family FAD-binding enzyme</fullName>
    </submittedName>
</protein>
<dbReference type="InterPro" id="IPR055178">
    <property type="entry name" value="RsdA/BaiN/AoA(So)-like_dom"/>
</dbReference>
<dbReference type="PANTHER" id="PTHR42887:SF1">
    <property type="entry name" value="BLR3961 PROTEIN"/>
    <property type="match status" value="1"/>
</dbReference>
<dbReference type="KEGG" id="lum:CNR27_10515"/>
<sequence length="462" mass="48458">MSSRASPACRARPSLPGLCRTCRTGPASSRSSTATDTCWRSSRAAEVSGAIPPRLAIVGGGPAGLFAAERARAAGLQVDLFEGKGSVGRKFLIAGKGGLNLTHSEPRPGFDARYGTRAPHVGRWLERFDAGALRDWAAARGVPTFVGSSGRVFPEDLKAAPLLRGWVRSLREDGVRFHVQHRWTGWDAAGALSFETPDGPVAHVADASLLALGGASWPQLGSDGAWQAILAARGVDVAPLVPANCGFDIGWSAHLAERHAGAPLKPVVLHWTGLDGQACSLQGECVLTATGIEGSAIYAISAALRDTIARDGSALLEIDLAPGRDLARLTQDLARPRGRRSIGEHLRRATGLDAAKTALLFEHLDRPALEDPARIAAAIKRLPLRLRSPRPIEEAISSAGGVRLEAVTDDLMLKALPGVFVAGEMLDWEAPTGGYLLTACYASAAVAADGVLAWLRGPANPA</sequence>
<feature type="domain" description="RsdA/BaiN/AoA(So)-like insert" evidence="5">
    <location>
        <begin position="241"/>
        <end position="397"/>
    </location>
</feature>
<comment type="cofactor">
    <cofactor evidence="1">
        <name>FAD</name>
        <dbReference type="ChEBI" id="CHEBI:57692"/>
    </cofactor>
</comment>
<dbReference type="Pfam" id="PF03486">
    <property type="entry name" value="HI0933_like"/>
    <property type="match status" value="1"/>
</dbReference>
<dbReference type="InterPro" id="IPR036188">
    <property type="entry name" value="FAD/NAD-bd_sf"/>
</dbReference>
<organism evidence="6 7">
    <name type="scientific">Luteimonas chenhongjianii</name>
    <dbReference type="NCBI Taxonomy" id="2006110"/>
    <lineage>
        <taxon>Bacteria</taxon>
        <taxon>Pseudomonadati</taxon>
        <taxon>Pseudomonadota</taxon>
        <taxon>Gammaproteobacteria</taxon>
        <taxon>Lysobacterales</taxon>
        <taxon>Lysobacteraceae</taxon>
        <taxon>Luteimonas</taxon>
    </lineage>
</organism>